<evidence type="ECO:0000256" key="5">
    <source>
        <dbReference type="ARBA" id="ARBA00022692"/>
    </source>
</evidence>
<dbReference type="EMBL" id="WMII01000002">
    <property type="protein sequence ID" value="MTH63061.1"/>
    <property type="molecule type" value="Genomic_DNA"/>
</dbReference>
<dbReference type="PANTHER" id="PTHR35011">
    <property type="entry name" value="2,3-DIKETO-L-GULONATE TRAP TRANSPORTER SMALL PERMEASE PROTEIN YIAM"/>
    <property type="match status" value="1"/>
</dbReference>
<proteinExistence type="inferred from homology"/>
<dbReference type="GO" id="GO:0022857">
    <property type="term" value="F:transmembrane transporter activity"/>
    <property type="evidence" value="ECO:0007669"/>
    <property type="project" value="UniProtKB-UniRule"/>
</dbReference>
<dbReference type="InterPro" id="IPR055348">
    <property type="entry name" value="DctQ"/>
</dbReference>
<keyword evidence="2 9" id="KW-0813">Transport</keyword>
<dbReference type="PANTHER" id="PTHR35011:SF10">
    <property type="entry name" value="TRAP TRANSPORTER SMALL PERMEASE PROTEIN"/>
    <property type="match status" value="1"/>
</dbReference>
<keyword evidence="6 9" id="KW-1133">Transmembrane helix</keyword>
<reference evidence="11 12" key="1">
    <citation type="submission" date="2019-11" db="EMBL/GenBank/DDBJ databases">
        <authorList>
            <person name="Dong K."/>
        </authorList>
    </citation>
    <scope>NUCLEOTIDE SEQUENCE [LARGE SCALE GENOMIC DNA]</scope>
    <source>
        <strain evidence="11 12">DK608</strain>
    </source>
</reference>
<keyword evidence="12" id="KW-1185">Reference proteome</keyword>
<dbReference type="GO" id="GO:0005886">
    <property type="term" value="C:plasma membrane"/>
    <property type="evidence" value="ECO:0007669"/>
    <property type="project" value="UniProtKB-SubCell"/>
</dbReference>
<feature type="transmembrane region" description="Helical" evidence="9">
    <location>
        <begin position="94"/>
        <end position="117"/>
    </location>
</feature>
<organism evidence="11 12">
    <name type="scientific">Paracoccus shanxieyensis</name>
    <dbReference type="NCBI Taxonomy" id="2675752"/>
    <lineage>
        <taxon>Bacteria</taxon>
        <taxon>Pseudomonadati</taxon>
        <taxon>Pseudomonadota</taxon>
        <taxon>Alphaproteobacteria</taxon>
        <taxon>Rhodobacterales</taxon>
        <taxon>Paracoccaceae</taxon>
        <taxon>Paracoccus</taxon>
    </lineage>
</organism>
<keyword evidence="4 9" id="KW-0997">Cell inner membrane</keyword>
<evidence type="ECO:0000313" key="12">
    <source>
        <dbReference type="Proteomes" id="UP000478740"/>
    </source>
</evidence>
<comment type="function">
    <text evidence="9">Part of the tripartite ATP-independent periplasmic (TRAP) transport system.</text>
</comment>
<accession>A0A6L6ITX4</accession>
<evidence type="ECO:0000256" key="7">
    <source>
        <dbReference type="ARBA" id="ARBA00023136"/>
    </source>
</evidence>
<evidence type="ECO:0000256" key="6">
    <source>
        <dbReference type="ARBA" id="ARBA00022989"/>
    </source>
</evidence>
<evidence type="ECO:0000256" key="3">
    <source>
        <dbReference type="ARBA" id="ARBA00022475"/>
    </source>
</evidence>
<evidence type="ECO:0000256" key="4">
    <source>
        <dbReference type="ARBA" id="ARBA00022519"/>
    </source>
</evidence>
<feature type="transmembrane region" description="Helical" evidence="9">
    <location>
        <begin position="137"/>
        <end position="159"/>
    </location>
</feature>
<keyword evidence="7 9" id="KW-0472">Membrane</keyword>
<evidence type="ECO:0000259" key="10">
    <source>
        <dbReference type="Pfam" id="PF04290"/>
    </source>
</evidence>
<comment type="subunit">
    <text evidence="9">The complex comprises the extracytoplasmic solute receptor protein and the two transmembrane proteins.</text>
</comment>
<keyword evidence="3" id="KW-1003">Cell membrane</keyword>
<gene>
    <name evidence="11" type="ORF">GL284_02110</name>
</gene>
<dbReference type="GO" id="GO:0015740">
    <property type="term" value="P:C4-dicarboxylate transport"/>
    <property type="evidence" value="ECO:0007669"/>
    <property type="project" value="TreeGrafter"/>
</dbReference>
<feature type="transmembrane region" description="Helical" evidence="9">
    <location>
        <begin position="12"/>
        <end position="36"/>
    </location>
</feature>
<dbReference type="Pfam" id="PF04290">
    <property type="entry name" value="DctQ"/>
    <property type="match status" value="1"/>
</dbReference>
<feature type="domain" description="Tripartite ATP-independent periplasmic transporters DctQ component" evidence="10">
    <location>
        <begin position="32"/>
        <end position="161"/>
    </location>
</feature>
<evidence type="ECO:0000256" key="9">
    <source>
        <dbReference type="RuleBase" id="RU369079"/>
    </source>
</evidence>
<dbReference type="Proteomes" id="UP000478740">
    <property type="component" value="Unassembled WGS sequence"/>
</dbReference>
<dbReference type="AlphaFoldDB" id="A0A6L6ITX4"/>
<protein>
    <recommendedName>
        <fullName evidence="9">TRAP transporter small permease protein</fullName>
    </recommendedName>
</protein>
<comment type="similarity">
    <text evidence="8 9">Belongs to the TRAP transporter small permease family.</text>
</comment>
<dbReference type="RefSeq" id="WP_155043011.1">
    <property type="nucleotide sequence ID" value="NZ_WMIH01000017.1"/>
</dbReference>
<evidence type="ECO:0000313" key="11">
    <source>
        <dbReference type="EMBL" id="MTH63061.1"/>
    </source>
</evidence>
<dbReference type="InterPro" id="IPR007387">
    <property type="entry name" value="TRAP_DctQ"/>
</dbReference>
<evidence type="ECO:0000256" key="1">
    <source>
        <dbReference type="ARBA" id="ARBA00004429"/>
    </source>
</evidence>
<feature type="transmembrane region" description="Helical" evidence="9">
    <location>
        <begin position="56"/>
        <end position="73"/>
    </location>
</feature>
<keyword evidence="5 9" id="KW-0812">Transmembrane</keyword>
<name>A0A6L6ITX4_9RHOB</name>
<comment type="caution">
    <text evidence="11">The sequence shown here is derived from an EMBL/GenBank/DDBJ whole genome shotgun (WGS) entry which is preliminary data.</text>
</comment>
<comment type="subcellular location">
    <subcellularLocation>
        <location evidence="1 9">Cell inner membrane</location>
        <topology evidence="1 9">Multi-pass membrane protein</topology>
    </subcellularLocation>
</comment>
<evidence type="ECO:0000256" key="2">
    <source>
        <dbReference type="ARBA" id="ARBA00022448"/>
    </source>
</evidence>
<sequence>MIMRGLDRLLACLRLISAGGVWVCGGLLTCFCLAVGVEVLMRRFAGHSFGGLDELGGYMLAFIGAVAFTETLLNRGHIRIDLLQARLPRWGQAVLDLVALAAMIGFFGLLLKFAAALLMRSATMGTKSVTPLAVVQWVPQAFWVAGLALFVATAVVLFLRAAIALAMGDIATAQALIGARSADDELAEELELNEIAAGESRA</sequence>
<evidence type="ECO:0000256" key="8">
    <source>
        <dbReference type="ARBA" id="ARBA00038436"/>
    </source>
</evidence>